<dbReference type="CDD" id="cd06171">
    <property type="entry name" value="Sigma70_r4"/>
    <property type="match status" value="1"/>
</dbReference>
<organism evidence="10 11">
    <name type="scientific">Moorena producens 3L</name>
    <dbReference type="NCBI Taxonomy" id="489825"/>
    <lineage>
        <taxon>Bacteria</taxon>
        <taxon>Bacillati</taxon>
        <taxon>Cyanobacteriota</taxon>
        <taxon>Cyanophyceae</taxon>
        <taxon>Coleofasciculales</taxon>
        <taxon>Coleofasciculaceae</taxon>
        <taxon>Moorena</taxon>
    </lineage>
</organism>
<dbReference type="Pfam" id="PF04542">
    <property type="entry name" value="Sigma70_r2"/>
    <property type="match status" value="1"/>
</dbReference>
<dbReference type="SUPFAM" id="SSF88946">
    <property type="entry name" value="Sigma2 domain of RNA polymerase sigma factors"/>
    <property type="match status" value="1"/>
</dbReference>
<dbReference type="GO" id="GO:0016987">
    <property type="term" value="F:sigma factor activity"/>
    <property type="evidence" value="ECO:0007669"/>
    <property type="project" value="UniProtKB-KW"/>
</dbReference>
<dbReference type="Pfam" id="PF08281">
    <property type="entry name" value="Sigma70_r4_2"/>
    <property type="match status" value="1"/>
</dbReference>
<dbReference type="InterPro" id="IPR039425">
    <property type="entry name" value="RNA_pol_sigma-70-like"/>
</dbReference>
<feature type="compositionally biased region" description="Polar residues" evidence="6">
    <location>
        <begin position="360"/>
        <end position="378"/>
    </location>
</feature>
<feature type="compositionally biased region" description="Basic and acidic residues" evidence="6">
    <location>
        <begin position="227"/>
        <end position="242"/>
    </location>
</feature>
<evidence type="ECO:0000256" key="1">
    <source>
        <dbReference type="ARBA" id="ARBA00010641"/>
    </source>
</evidence>
<feature type="domain" description="RNA polymerase sigma factor 70 region 4 type 2" evidence="8">
    <location>
        <begin position="148"/>
        <end position="197"/>
    </location>
</feature>
<feature type="region of interest" description="Disordered" evidence="6">
    <location>
        <begin position="227"/>
        <end position="279"/>
    </location>
</feature>
<keyword evidence="3" id="KW-0731">Sigma factor</keyword>
<keyword evidence="11" id="KW-1185">Reference proteome</keyword>
<reference evidence="9 11" key="1">
    <citation type="journal article" date="2011" name="Proc. Natl. Acad. Sci. U.S.A.">
        <title>Genomic insights into the physiology and ecology of the marine filamentous cyanobacterium Lyngbya majuscula.</title>
        <authorList>
            <person name="Jones A.C."/>
            <person name="Monroe E.A."/>
            <person name="Podell S."/>
            <person name="Hess W.R."/>
            <person name="Klages S."/>
            <person name="Esquenazi E."/>
            <person name="Niessen S."/>
            <person name="Hoover H."/>
            <person name="Rothmann M."/>
            <person name="Lasken R.S."/>
            <person name="Yates J.R.III."/>
            <person name="Reinhardt R."/>
            <person name="Kube M."/>
            <person name="Burkart M.D."/>
            <person name="Allen E.E."/>
            <person name="Dorrestein P.C."/>
            <person name="Gerwick W.H."/>
            <person name="Gerwick L."/>
        </authorList>
    </citation>
    <scope>NUCLEOTIDE SEQUENCE [LARGE SCALE GENOMIC DNA]</scope>
    <source>
        <strain evidence="9 11">3L</strain>
    </source>
</reference>
<evidence type="ECO:0000259" key="7">
    <source>
        <dbReference type="Pfam" id="PF04542"/>
    </source>
</evidence>
<dbReference type="OrthoDB" id="7193272at2"/>
<gene>
    <name evidence="10" type="ORF">LYNGBM3L_11590</name>
</gene>
<evidence type="ECO:0000256" key="5">
    <source>
        <dbReference type="ARBA" id="ARBA00023163"/>
    </source>
</evidence>
<dbReference type="RefSeq" id="WP_008178995.1">
    <property type="nucleotide sequence ID" value="NZ_GL890825.1"/>
</dbReference>
<evidence type="ECO:0000256" key="6">
    <source>
        <dbReference type="SAM" id="MobiDB-lite"/>
    </source>
</evidence>
<dbReference type="EMBL" id="GL890825">
    <property type="protein sequence ID" value="EGJ34865.1"/>
    <property type="molecule type" value="Genomic_DNA"/>
</dbReference>
<dbReference type="InterPro" id="IPR036388">
    <property type="entry name" value="WH-like_DNA-bd_sf"/>
</dbReference>
<dbReference type="Gene3D" id="1.10.1740.10">
    <property type="match status" value="1"/>
</dbReference>
<dbReference type="InterPro" id="IPR013325">
    <property type="entry name" value="RNA_pol_sigma_r2"/>
</dbReference>
<dbReference type="SUPFAM" id="SSF88659">
    <property type="entry name" value="Sigma3 and sigma4 domains of RNA polymerase sigma factors"/>
    <property type="match status" value="1"/>
</dbReference>
<dbReference type="PANTHER" id="PTHR43133">
    <property type="entry name" value="RNA POLYMERASE ECF-TYPE SIGMA FACTO"/>
    <property type="match status" value="1"/>
</dbReference>
<protein>
    <submittedName>
        <fullName evidence="9">Putative RNA polymerase sigma factor</fullName>
    </submittedName>
    <submittedName>
        <fullName evidence="10">RNA polymerase sigma factor, sigma-70 family</fullName>
    </submittedName>
</protein>
<feature type="compositionally biased region" description="Polar residues" evidence="6">
    <location>
        <begin position="263"/>
        <end position="273"/>
    </location>
</feature>
<dbReference type="EMBL" id="HQ692790">
    <property type="protein sequence ID" value="AEE81165.1"/>
    <property type="molecule type" value="Genomic_DNA"/>
</dbReference>
<dbReference type="eggNOG" id="COG1595">
    <property type="taxonomic scope" value="Bacteria"/>
</dbReference>
<dbReference type="NCBIfam" id="TIGR02937">
    <property type="entry name" value="sigma70-ECF"/>
    <property type="match status" value="1"/>
</dbReference>
<dbReference type="PANTHER" id="PTHR43133:SF8">
    <property type="entry name" value="RNA POLYMERASE SIGMA FACTOR HI_1459-RELATED"/>
    <property type="match status" value="1"/>
</dbReference>
<dbReference type="GO" id="GO:0006352">
    <property type="term" value="P:DNA-templated transcription initiation"/>
    <property type="evidence" value="ECO:0007669"/>
    <property type="project" value="InterPro"/>
</dbReference>
<dbReference type="InterPro" id="IPR013324">
    <property type="entry name" value="RNA_pol_sigma_r3/r4-like"/>
</dbReference>
<sequence length="469" mass="52531">MLATNLSSHPPSGENAENDTAFWVESLLEKLSDGDSSAFWPLWEHYKDYLYHRCLSWMGGNTTEAQDTLSEMMVKAWEKLPKFAAKITNLKGWLTKFAHNFCIDRHRENNSGAVGIENLEGMAVPEGNGLVTEFDSPDLVVEKNELLEVIQSALEDLPENQRQVCVLRFEQELSHQEIAQRLAISNDSVRKRIQRARGILQKRLTKYRAGLDQKAYGEIAKLQEIRGVEEQESKEEKDRESDVTPSNQEIGKGEQEKTENSESLRQMPVSESVSVEEPYKDLDKTGVEITSLDKPDLAVKPAVEITSLDKPALAVEPLSELPKVIPIKKEPRSRDSKNQQILSRPRSSQALLPLAGKSLLGSTPNPQSNHGSDRNPIQSHGVKLLTPQEIGISPPPREHRSIQAPIAKDISQFPILILATIVSWWGTLKTKVEPSWNQRSHTGNRGPPDQLSFLVMANLLIAAQGHYLE</sequence>
<feature type="compositionally biased region" description="Basic and acidic residues" evidence="6">
    <location>
        <begin position="327"/>
        <end position="337"/>
    </location>
</feature>
<proteinExistence type="inferred from homology"/>
<reference evidence="10" key="2">
    <citation type="journal article" date="2011" name="Proc. Natl. Acad. Sci. U.S.A.">
        <title>Genomic insights into the physiology and ecology of the marine filamentous cyanobacterium Lyngbya majuscula.</title>
        <authorList>
            <person name="Jones A.C."/>
            <person name="Monroe E.A."/>
            <person name="Podell S."/>
            <person name="Hess W.R."/>
            <person name="Klages S."/>
            <person name="Esquenazi E."/>
            <person name="Niessen S."/>
            <person name="Hoover H."/>
            <person name="Rothmann M."/>
            <person name="Lasken R.S."/>
            <person name="Yates J.R.III."/>
            <person name="Reinhardt R."/>
            <person name="Kube M."/>
            <person name="Burkart M.D."/>
            <person name="Allen E.E."/>
            <person name="Dorrestein P.C."/>
            <person name="Gerwick W.H."/>
            <person name="Gerwick L."/>
        </authorList>
    </citation>
    <scope>NUCLEOTIDE SEQUENCE</scope>
    <source>
        <strain evidence="10">3L</strain>
    </source>
</reference>
<feature type="domain" description="RNA polymerase sigma-70 region 2" evidence="7">
    <location>
        <begin position="42"/>
        <end position="110"/>
    </location>
</feature>
<evidence type="ECO:0000313" key="9">
    <source>
        <dbReference type="EMBL" id="AEE81165.1"/>
    </source>
</evidence>
<accession>F4XKL0</accession>
<dbReference type="AlphaFoldDB" id="F4XKL0"/>
<keyword evidence="4" id="KW-0238">DNA-binding</keyword>
<feature type="compositionally biased region" description="Basic and acidic residues" evidence="6">
    <location>
        <begin position="251"/>
        <end position="262"/>
    </location>
</feature>
<keyword evidence="5" id="KW-0804">Transcription</keyword>
<evidence type="ECO:0000313" key="11">
    <source>
        <dbReference type="Proteomes" id="UP000003959"/>
    </source>
</evidence>
<dbReference type="Proteomes" id="UP000003959">
    <property type="component" value="Unassembled WGS sequence"/>
</dbReference>
<evidence type="ECO:0000256" key="3">
    <source>
        <dbReference type="ARBA" id="ARBA00023082"/>
    </source>
</evidence>
<dbReference type="InterPro" id="IPR007627">
    <property type="entry name" value="RNA_pol_sigma70_r2"/>
</dbReference>
<keyword evidence="2" id="KW-0805">Transcription regulation</keyword>
<evidence type="ECO:0000256" key="4">
    <source>
        <dbReference type="ARBA" id="ARBA00023125"/>
    </source>
</evidence>
<feature type="region of interest" description="Disordered" evidence="6">
    <location>
        <begin position="326"/>
        <end position="379"/>
    </location>
</feature>
<evidence type="ECO:0000259" key="8">
    <source>
        <dbReference type="Pfam" id="PF08281"/>
    </source>
</evidence>
<dbReference type="InterPro" id="IPR013249">
    <property type="entry name" value="RNA_pol_sigma70_r4_t2"/>
</dbReference>
<dbReference type="Gene3D" id="1.10.10.10">
    <property type="entry name" value="Winged helix-like DNA-binding domain superfamily/Winged helix DNA-binding domain"/>
    <property type="match status" value="1"/>
</dbReference>
<comment type="similarity">
    <text evidence="1">Belongs to the sigma-70 factor family. ECF subfamily.</text>
</comment>
<feature type="compositionally biased region" description="Polar residues" evidence="6">
    <location>
        <begin position="338"/>
        <end position="350"/>
    </location>
</feature>
<dbReference type="GO" id="GO:0003677">
    <property type="term" value="F:DNA binding"/>
    <property type="evidence" value="ECO:0007669"/>
    <property type="project" value="UniProtKB-KW"/>
</dbReference>
<evidence type="ECO:0000256" key="2">
    <source>
        <dbReference type="ARBA" id="ARBA00023015"/>
    </source>
</evidence>
<evidence type="ECO:0000313" key="10">
    <source>
        <dbReference type="EMBL" id="EGJ34865.1"/>
    </source>
</evidence>
<name>F4XKL0_9CYAN</name>
<dbReference type="HOGENOM" id="CLU_582428_0_0_3"/>
<dbReference type="InterPro" id="IPR014284">
    <property type="entry name" value="RNA_pol_sigma-70_dom"/>
</dbReference>